<feature type="compositionally biased region" description="Basic and acidic residues" evidence="6">
    <location>
        <begin position="8"/>
        <end position="19"/>
    </location>
</feature>
<evidence type="ECO:0000313" key="8">
    <source>
        <dbReference type="EMBL" id="CAG5101762.1"/>
    </source>
</evidence>
<evidence type="ECO:0000256" key="4">
    <source>
        <dbReference type="ARBA" id="ARBA00022989"/>
    </source>
</evidence>
<dbReference type="AlphaFoldDB" id="A0A8J2MQW0"/>
<evidence type="ECO:0000256" key="5">
    <source>
        <dbReference type="ARBA" id="ARBA00023136"/>
    </source>
</evidence>
<comment type="similarity">
    <text evidence="2">Belongs to the FUN14 family.</text>
</comment>
<dbReference type="OrthoDB" id="163794at2759"/>
<dbReference type="GO" id="GO:0000422">
    <property type="term" value="P:autophagy of mitochondrion"/>
    <property type="evidence" value="ECO:0007669"/>
    <property type="project" value="TreeGrafter"/>
</dbReference>
<dbReference type="Pfam" id="PF04930">
    <property type="entry name" value="FUN14"/>
    <property type="match status" value="1"/>
</dbReference>
<dbReference type="PANTHER" id="PTHR21346">
    <property type="entry name" value="FUN14 DOMAIN CONTAINING"/>
    <property type="match status" value="1"/>
</dbReference>
<evidence type="ECO:0000256" key="7">
    <source>
        <dbReference type="SAM" id="Phobius"/>
    </source>
</evidence>
<dbReference type="Proteomes" id="UP000786811">
    <property type="component" value="Unassembled WGS sequence"/>
</dbReference>
<keyword evidence="4 7" id="KW-1133">Transmembrane helix</keyword>
<dbReference type="PANTHER" id="PTHR21346:SF0">
    <property type="entry name" value="RE45833P"/>
    <property type="match status" value="1"/>
</dbReference>
<evidence type="ECO:0000256" key="6">
    <source>
        <dbReference type="SAM" id="MobiDB-lite"/>
    </source>
</evidence>
<sequence length="178" mass="19797">MGLPTTKKNRENLSNELREAASSSSSDDTKNYLDKIFGDISKTSATKQIVIGTTSGWMTGFLAMKVGKIAAFSVGGGIIILQIAVHQGYIKVNWDKIQKKAEKVGQWCRQNTYVERFVDKKLDKAEDYLKSKKAQGHRWYEKFLGTDNANGVFKPKEMHFFVVSFVAGVLIGSATASY</sequence>
<proteinExistence type="inferred from homology"/>
<comment type="caution">
    <text evidence="8">The sequence shown here is derived from an EMBL/GenBank/DDBJ whole genome shotgun (WGS) entry which is preliminary data.</text>
</comment>
<evidence type="ECO:0000313" key="9">
    <source>
        <dbReference type="Proteomes" id="UP000786811"/>
    </source>
</evidence>
<evidence type="ECO:0000256" key="1">
    <source>
        <dbReference type="ARBA" id="ARBA00004374"/>
    </source>
</evidence>
<keyword evidence="9" id="KW-1185">Reference proteome</keyword>
<feature type="transmembrane region" description="Helical" evidence="7">
    <location>
        <begin position="158"/>
        <end position="176"/>
    </location>
</feature>
<accession>A0A8J2MQW0</accession>
<gene>
    <name evidence="8" type="ORF">HICCMSTLAB_LOCUS10663</name>
</gene>
<dbReference type="EMBL" id="CAJNRD030001123">
    <property type="protein sequence ID" value="CAG5101762.1"/>
    <property type="molecule type" value="Genomic_DNA"/>
</dbReference>
<protein>
    <submittedName>
        <fullName evidence="8">Similar to FUNDC1: FUN14 domain-containing protein 1 (Gallus gallus)</fullName>
    </submittedName>
</protein>
<organism evidence="8 9">
    <name type="scientific">Cotesia congregata</name>
    <name type="common">Parasitoid wasp</name>
    <name type="synonym">Apanteles congregatus</name>
    <dbReference type="NCBI Taxonomy" id="51543"/>
    <lineage>
        <taxon>Eukaryota</taxon>
        <taxon>Metazoa</taxon>
        <taxon>Ecdysozoa</taxon>
        <taxon>Arthropoda</taxon>
        <taxon>Hexapoda</taxon>
        <taxon>Insecta</taxon>
        <taxon>Pterygota</taxon>
        <taxon>Neoptera</taxon>
        <taxon>Endopterygota</taxon>
        <taxon>Hymenoptera</taxon>
        <taxon>Apocrita</taxon>
        <taxon>Ichneumonoidea</taxon>
        <taxon>Braconidae</taxon>
        <taxon>Microgastrinae</taxon>
        <taxon>Cotesia</taxon>
    </lineage>
</organism>
<comment type="subcellular location">
    <subcellularLocation>
        <location evidence="1">Mitochondrion outer membrane</location>
        <topology evidence="1">Multi-pass membrane protein</topology>
    </subcellularLocation>
</comment>
<name>A0A8J2MQW0_COTCN</name>
<reference evidence="8" key="1">
    <citation type="submission" date="2021-04" db="EMBL/GenBank/DDBJ databases">
        <authorList>
            <person name="Chebbi M.A.C M."/>
        </authorList>
    </citation>
    <scope>NUCLEOTIDE SEQUENCE</scope>
</reference>
<keyword evidence="3 7" id="KW-0812">Transmembrane</keyword>
<feature type="region of interest" description="Disordered" evidence="6">
    <location>
        <begin position="1"/>
        <end position="28"/>
    </location>
</feature>
<feature type="transmembrane region" description="Helical" evidence="7">
    <location>
        <begin position="69"/>
        <end position="90"/>
    </location>
</feature>
<keyword evidence="5 7" id="KW-0472">Membrane</keyword>
<dbReference type="GO" id="GO:0005741">
    <property type="term" value="C:mitochondrial outer membrane"/>
    <property type="evidence" value="ECO:0007669"/>
    <property type="project" value="UniProtKB-SubCell"/>
</dbReference>
<dbReference type="InterPro" id="IPR007014">
    <property type="entry name" value="FUN14"/>
</dbReference>
<evidence type="ECO:0000256" key="2">
    <source>
        <dbReference type="ARBA" id="ARBA00009160"/>
    </source>
</evidence>
<evidence type="ECO:0000256" key="3">
    <source>
        <dbReference type="ARBA" id="ARBA00022692"/>
    </source>
</evidence>